<protein>
    <submittedName>
        <fullName evidence="1">HAD-IA family hydrolase</fullName>
    </submittedName>
</protein>
<evidence type="ECO:0000313" key="1">
    <source>
        <dbReference type="EMBL" id="MEP0817606.1"/>
    </source>
</evidence>
<dbReference type="InterPro" id="IPR023198">
    <property type="entry name" value="PGP-like_dom2"/>
</dbReference>
<dbReference type="InterPro" id="IPR036412">
    <property type="entry name" value="HAD-like_sf"/>
</dbReference>
<dbReference type="SUPFAM" id="SSF56784">
    <property type="entry name" value="HAD-like"/>
    <property type="match status" value="1"/>
</dbReference>
<organism evidence="1 2">
    <name type="scientific">Trichocoleus desertorum GB2-A4</name>
    <dbReference type="NCBI Taxonomy" id="2933944"/>
    <lineage>
        <taxon>Bacteria</taxon>
        <taxon>Bacillati</taxon>
        <taxon>Cyanobacteriota</taxon>
        <taxon>Cyanophyceae</taxon>
        <taxon>Leptolyngbyales</taxon>
        <taxon>Trichocoleusaceae</taxon>
        <taxon>Trichocoleus</taxon>
    </lineage>
</organism>
<dbReference type="EMBL" id="JAMPKM010000005">
    <property type="protein sequence ID" value="MEP0817606.1"/>
    <property type="molecule type" value="Genomic_DNA"/>
</dbReference>
<dbReference type="InterPro" id="IPR041492">
    <property type="entry name" value="HAD_2"/>
</dbReference>
<dbReference type="NCBIfam" id="TIGR01549">
    <property type="entry name" value="HAD-SF-IA-v1"/>
    <property type="match status" value="1"/>
</dbReference>
<dbReference type="Gene3D" id="1.10.150.240">
    <property type="entry name" value="Putative phosphatase, domain 2"/>
    <property type="match status" value="1"/>
</dbReference>
<dbReference type="PANTHER" id="PTHR43434">
    <property type="entry name" value="PHOSPHOGLYCOLATE PHOSPHATASE"/>
    <property type="match status" value="1"/>
</dbReference>
<dbReference type="RefSeq" id="WP_190435847.1">
    <property type="nucleotide sequence ID" value="NZ_JAMPKM010000005.1"/>
</dbReference>
<comment type="caution">
    <text evidence="1">The sequence shown here is derived from an EMBL/GenBank/DDBJ whole genome shotgun (WGS) entry which is preliminary data.</text>
</comment>
<reference evidence="1 2" key="1">
    <citation type="submission" date="2022-04" db="EMBL/GenBank/DDBJ databases">
        <title>Positive selection, recombination, and allopatry shape intraspecific diversity of widespread and dominant cyanobacteria.</title>
        <authorList>
            <person name="Wei J."/>
            <person name="Shu W."/>
            <person name="Hu C."/>
        </authorList>
    </citation>
    <scope>NUCLEOTIDE SEQUENCE [LARGE SCALE GENOMIC DNA]</scope>
    <source>
        <strain evidence="1 2">GB2-A4</strain>
    </source>
</reference>
<keyword evidence="2" id="KW-1185">Reference proteome</keyword>
<dbReference type="InterPro" id="IPR050155">
    <property type="entry name" value="HAD-like_hydrolase_sf"/>
</dbReference>
<dbReference type="GO" id="GO:0016787">
    <property type="term" value="F:hydrolase activity"/>
    <property type="evidence" value="ECO:0007669"/>
    <property type="project" value="UniProtKB-KW"/>
</dbReference>
<name>A0ABV0J749_9CYAN</name>
<dbReference type="Gene3D" id="3.40.50.1000">
    <property type="entry name" value="HAD superfamily/HAD-like"/>
    <property type="match status" value="1"/>
</dbReference>
<dbReference type="SFLD" id="SFLDS00003">
    <property type="entry name" value="Haloacid_Dehalogenase"/>
    <property type="match status" value="1"/>
</dbReference>
<keyword evidence="1" id="KW-0378">Hydrolase</keyword>
<dbReference type="Pfam" id="PF13419">
    <property type="entry name" value="HAD_2"/>
    <property type="match status" value="1"/>
</dbReference>
<dbReference type="InterPro" id="IPR023214">
    <property type="entry name" value="HAD_sf"/>
</dbReference>
<proteinExistence type="predicted"/>
<accession>A0ABV0J749</accession>
<dbReference type="InterPro" id="IPR006439">
    <property type="entry name" value="HAD-SF_hydro_IA"/>
</dbReference>
<dbReference type="Proteomes" id="UP001464891">
    <property type="component" value="Unassembled WGS sequence"/>
</dbReference>
<evidence type="ECO:0000313" key="2">
    <source>
        <dbReference type="Proteomes" id="UP001464891"/>
    </source>
</evidence>
<gene>
    <name evidence="1" type="ORF">NC998_10905</name>
</gene>
<sequence length="213" mass="23994">MSVIIFDFDGTLADTLEAIVAITNRLAIEFGYKTVNSEEVKKLQNLSSQEIIRYSKIPLLKLPFLMRRVKNELKQEIPHLKPIHGIQEALWALKQDGNRLGIVTSNAESNVLTFLKHHGLYELFDFVHSGSSLFGKNKVLSRLLLQKQINPNTVIYVGDETRDIEAAKQVKIKSVAVSWGFNSRQALARQNPDFLIGQPDELLAIAQSLRASK</sequence>
<dbReference type="PANTHER" id="PTHR43434:SF13">
    <property type="entry name" value="PHOSPHOGLYCOLATE PHOSPHATASE"/>
    <property type="match status" value="1"/>
</dbReference>
<dbReference type="SFLD" id="SFLDG01129">
    <property type="entry name" value="C1.5:_HAD__Beta-PGM__Phosphata"/>
    <property type="match status" value="1"/>
</dbReference>